<sequence>MTGLWIAATGLALVAAGCVLWPLWVHRADMGRARGATNIDIFNERMAELDAQLQAGELDVEAHRAMQDELKLSLLSDTDGDALQATTVPGGQRLLLVCAVLVPLVGGAWYWSQGASQDVLLRDQMQAMQGPEDAQAVADLLRARLDEKPDNAQNWFTLARLYMDMGRYADATMAYLEVVNREPEAGSVIAEMAQALFLASNNQMTPEVQRITERALSLAPNNTTALGLAGIAAFEQRQYQAAIDHWQLALAATQPESPGYQALQGGVERARAALGESAPATTDAAEQAAGPESIKVSVALADAVPRQGQTVFVYVRAWQGAKMPLAIERLSIDQLPTSVVLDDSKAMMAGTSLAKAGQLEVVVRVSASGNPVASAGDWQVAEGPVSLSEGPVSLALTVREQVR</sequence>
<dbReference type="Proteomes" id="UP000559987">
    <property type="component" value="Unassembled WGS sequence"/>
</dbReference>
<keyword evidence="3" id="KW-0201">Cytochrome c-type biogenesis</keyword>
<keyword evidence="6" id="KW-1133">Transmembrane helix</keyword>
<dbReference type="GO" id="GO:0017004">
    <property type="term" value="P:cytochrome complex assembly"/>
    <property type="evidence" value="ECO:0007669"/>
    <property type="project" value="UniProtKB-KW"/>
</dbReference>
<protein>
    <submittedName>
        <fullName evidence="9">Cytochrome c-type biogenesis protein CcmH</fullName>
    </submittedName>
</protein>
<feature type="transmembrane region" description="Helical" evidence="6">
    <location>
        <begin position="6"/>
        <end position="25"/>
    </location>
</feature>
<dbReference type="RefSeq" id="WP_183909425.1">
    <property type="nucleotide sequence ID" value="NZ_JACHXZ010000002.1"/>
</dbReference>
<dbReference type="NCBIfam" id="TIGR03142">
    <property type="entry name" value="cytochro_ccmI"/>
    <property type="match status" value="1"/>
</dbReference>
<dbReference type="GO" id="GO:0030313">
    <property type="term" value="C:cell envelope"/>
    <property type="evidence" value="ECO:0007669"/>
    <property type="project" value="UniProtKB-SubCell"/>
</dbReference>
<dbReference type="PANTHER" id="PTHR47870">
    <property type="entry name" value="CYTOCHROME C-TYPE BIOGENESIS PROTEIN CCMH"/>
    <property type="match status" value="1"/>
</dbReference>
<feature type="domain" description="Cytochrome c-type biogenesis protein H Ig-like" evidence="7">
    <location>
        <begin position="294"/>
        <end position="390"/>
    </location>
</feature>
<evidence type="ECO:0000256" key="3">
    <source>
        <dbReference type="ARBA" id="ARBA00022748"/>
    </source>
</evidence>
<dbReference type="PROSITE" id="PS50005">
    <property type="entry name" value="TPR"/>
    <property type="match status" value="1"/>
</dbReference>
<name>A0A839UK93_9GAMM</name>
<dbReference type="InterPro" id="IPR056412">
    <property type="entry name" value="Ig_CycH"/>
</dbReference>
<keyword evidence="10" id="KW-1185">Reference proteome</keyword>
<keyword evidence="6" id="KW-0812">Transmembrane</keyword>
<keyword evidence="2" id="KW-0677">Repeat</keyword>
<feature type="domain" description="Cytochrome c-type biogenesis protein H TPR" evidence="8">
    <location>
        <begin position="131"/>
        <end position="258"/>
    </location>
</feature>
<dbReference type="InterPro" id="IPR056413">
    <property type="entry name" value="TPR_CcmH_CycH"/>
</dbReference>
<comment type="subcellular location">
    <subcellularLocation>
        <location evidence="1">Cell envelope</location>
    </subcellularLocation>
</comment>
<evidence type="ECO:0000256" key="6">
    <source>
        <dbReference type="SAM" id="Phobius"/>
    </source>
</evidence>
<dbReference type="PANTHER" id="PTHR47870:SF4">
    <property type="entry name" value="CYTOCHROME C-TYPE BIOGENESIS PROTEIN CYCH"/>
    <property type="match status" value="1"/>
</dbReference>
<feature type="transmembrane region" description="Helical" evidence="6">
    <location>
        <begin position="94"/>
        <end position="112"/>
    </location>
</feature>
<dbReference type="Pfam" id="PF23914">
    <property type="entry name" value="TPR_CcmH_CycH"/>
    <property type="match status" value="1"/>
</dbReference>
<dbReference type="Gene3D" id="1.25.40.10">
    <property type="entry name" value="Tetratricopeptide repeat domain"/>
    <property type="match status" value="1"/>
</dbReference>
<evidence type="ECO:0000256" key="4">
    <source>
        <dbReference type="ARBA" id="ARBA00022803"/>
    </source>
</evidence>
<feature type="repeat" description="TPR" evidence="5">
    <location>
        <begin position="152"/>
        <end position="185"/>
    </location>
</feature>
<dbReference type="SMART" id="SM00028">
    <property type="entry name" value="TPR"/>
    <property type="match status" value="2"/>
</dbReference>
<keyword evidence="6" id="KW-0472">Membrane</keyword>
<dbReference type="Pfam" id="PF23892">
    <property type="entry name" value="Ig_CycH"/>
    <property type="match status" value="1"/>
</dbReference>
<dbReference type="SUPFAM" id="SSF48452">
    <property type="entry name" value="TPR-like"/>
    <property type="match status" value="1"/>
</dbReference>
<organism evidence="9 10">
    <name type="scientific">Simiduia aestuariiviva</name>
    <dbReference type="NCBI Taxonomy" id="1510459"/>
    <lineage>
        <taxon>Bacteria</taxon>
        <taxon>Pseudomonadati</taxon>
        <taxon>Pseudomonadota</taxon>
        <taxon>Gammaproteobacteria</taxon>
        <taxon>Cellvibrionales</taxon>
        <taxon>Cellvibrionaceae</taxon>
        <taxon>Simiduia</taxon>
    </lineage>
</organism>
<dbReference type="InterPro" id="IPR051263">
    <property type="entry name" value="C-type_cytochrome_biogenesis"/>
</dbReference>
<dbReference type="InterPro" id="IPR019734">
    <property type="entry name" value="TPR_rpt"/>
</dbReference>
<dbReference type="InterPro" id="IPR011990">
    <property type="entry name" value="TPR-like_helical_dom_sf"/>
</dbReference>
<keyword evidence="4 5" id="KW-0802">TPR repeat</keyword>
<evidence type="ECO:0000313" key="9">
    <source>
        <dbReference type="EMBL" id="MBB3168043.1"/>
    </source>
</evidence>
<evidence type="ECO:0000256" key="2">
    <source>
        <dbReference type="ARBA" id="ARBA00022737"/>
    </source>
</evidence>
<proteinExistence type="predicted"/>
<gene>
    <name evidence="9" type="ORF">FHS30_001227</name>
</gene>
<dbReference type="EMBL" id="JACHXZ010000002">
    <property type="protein sequence ID" value="MBB3168043.1"/>
    <property type="molecule type" value="Genomic_DNA"/>
</dbReference>
<accession>A0A839UK93</accession>
<dbReference type="GO" id="GO:0005886">
    <property type="term" value="C:plasma membrane"/>
    <property type="evidence" value="ECO:0007669"/>
    <property type="project" value="TreeGrafter"/>
</dbReference>
<dbReference type="InterPro" id="IPR017560">
    <property type="entry name" value="Cyt_c_biogenesis_CcmI"/>
</dbReference>
<reference evidence="9 10" key="1">
    <citation type="submission" date="2020-08" db="EMBL/GenBank/DDBJ databases">
        <title>Genomic Encyclopedia of Type Strains, Phase III (KMG-III): the genomes of soil and plant-associated and newly described type strains.</title>
        <authorList>
            <person name="Whitman W."/>
        </authorList>
    </citation>
    <scope>NUCLEOTIDE SEQUENCE [LARGE SCALE GENOMIC DNA]</scope>
    <source>
        <strain evidence="9 10">CECT 8571</strain>
    </source>
</reference>
<dbReference type="AlphaFoldDB" id="A0A839UK93"/>
<evidence type="ECO:0000259" key="8">
    <source>
        <dbReference type="Pfam" id="PF23914"/>
    </source>
</evidence>
<evidence type="ECO:0000259" key="7">
    <source>
        <dbReference type="Pfam" id="PF23892"/>
    </source>
</evidence>
<comment type="caution">
    <text evidence="9">The sequence shown here is derived from an EMBL/GenBank/DDBJ whole genome shotgun (WGS) entry which is preliminary data.</text>
</comment>
<evidence type="ECO:0000256" key="1">
    <source>
        <dbReference type="ARBA" id="ARBA00004196"/>
    </source>
</evidence>
<evidence type="ECO:0000256" key="5">
    <source>
        <dbReference type="PROSITE-ProRule" id="PRU00339"/>
    </source>
</evidence>
<evidence type="ECO:0000313" key="10">
    <source>
        <dbReference type="Proteomes" id="UP000559987"/>
    </source>
</evidence>